<dbReference type="SUPFAM" id="SSF63411">
    <property type="entry name" value="LuxS/MPP-like metallohydrolase"/>
    <property type="match status" value="4"/>
</dbReference>
<keyword evidence="8" id="KW-1185">Reference proteome</keyword>
<dbReference type="InterPro" id="IPR011249">
    <property type="entry name" value="Metalloenz_LuxS/M16"/>
</dbReference>
<evidence type="ECO:0000313" key="8">
    <source>
        <dbReference type="Proteomes" id="UP000197468"/>
    </source>
</evidence>
<evidence type="ECO:0000256" key="1">
    <source>
        <dbReference type="ARBA" id="ARBA00001947"/>
    </source>
</evidence>
<evidence type="ECO:0000313" key="7">
    <source>
        <dbReference type="EMBL" id="OWQ93447.1"/>
    </source>
</evidence>
<evidence type="ECO:0000256" key="2">
    <source>
        <dbReference type="ARBA" id="ARBA00007261"/>
    </source>
</evidence>
<dbReference type="GO" id="GO:0006508">
    <property type="term" value="P:proteolysis"/>
    <property type="evidence" value="ECO:0007669"/>
    <property type="project" value="InterPro"/>
</dbReference>
<comment type="similarity">
    <text evidence="2 3">Belongs to the peptidase M16 family.</text>
</comment>
<accession>A0A246JLG2</accession>
<reference evidence="7 8" key="1">
    <citation type="journal article" date="2008" name="Int. J. Syst. Evol. Microbiol.">
        <title>Description of Roseateles aquatilis sp. nov. and Roseateles terrae sp. nov., in the class Betaproteobacteria, and emended description of the genus Roseateles.</title>
        <authorList>
            <person name="Gomila M."/>
            <person name="Bowien B."/>
            <person name="Falsen E."/>
            <person name="Moore E.R."/>
            <person name="Lalucat J."/>
        </authorList>
    </citation>
    <scope>NUCLEOTIDE SEQUENCE [LARGE SCALE GENOMIC DNA]</scope>
    <source>
        <strain evidence="7 8">CCUG 48205</strain>
    </source>
</reference>
<feature type="domain" description="Peptidase M16 C-terminal" evidence="6">
    <location>
        <begin position="346"/>
        <end position="520"/>
    </location>
</feature>
<dbReference type="PROSITE" id="PS00143">
    <property type="entry name" value="INSULINASE"/>
    <property type="match status" value="1"/>
</dbReference>
<evidence type="ECO:0000256" key="3">
    <source>
        <dbReference type="RuleBase" id="RU004447"/>
    </source>
</evidence>
<sequence length="1054" mass="116030">MVRRLAPGDVEDVRERTHGGLHRVSDLLKKRRRRVPRGTSARVAAVCRTRPHASQPHLPSRDVSGNCLDESIYCCVVSRLHRRDGRPRPAPRTPTIVGTPRTERPGKTPMKLKSLSCGAMRALVLAVLVSGPHVGALAAPRDTEAPTRPTPAKSKSPPTVAAAAPGASTATAQWVREIGGITEYRLPNGLQILLFPDEAQSTTTVNITYRVGSRHESPGEYGMAHLLEHLMFKGTPTQRDIPEAFARRGVRFNGTTTSDRTNYFANFNADPDTLDFALALEADRMVASFIAKADLDKEMTVVRNEYERGENEPFQVLNKRVIGVAYDWHNYGHDTIGPKSDIENVPIERLQAFYKRFYRPDNATLMVAGRFDPKAVLARVSQLFGPLRAPAEPIPRPYTVEPPQDGERTVMVRRVGGQPLLMAYYHVPAITHPDTAPLLVLGMLLSLQPSGQLYKALVEPKLALAAGLTGLGGADPGGIRAIAVLPPDGDAAAIERKLLDIVEGRTGQAFDESELKRVRELALVSYRDQMKQPEALIQQISSLGATDWRLLFQLMEDIPKVTLADVERVRQAYLRPANRTLGRYLPTDKVERVEIPAAPALEARLAQLKGPPKVEEGERFDPTPARLAQRTATKRLPSGIALTTLAKQTRGNTVQLRMQLRWGERDETYAHHGTDLVARLMGEGSASISRQALQDRLIQLRADLNLTSEDQGAELTISAEQGTLLDVLKIAADVMQRPLLPADAFERQQRASLAELAGSRQDLEVLRQAVVRDHYNRARGVTIKDPDYLMSIDERIATVEATTLDDVKRFHARYWSANDASVAVVGAIPDGLDAAIEQLFGKWKKPGAPKFVRHIDKADTIPPARFDAVARDKTSAEMRMRLDFALNDRDPDYLPLLIATHILGGGGLENRLAVRIRQQAGLSYGVGASLSVEHFGDDANLTIGGTFAPQNREEVLALVKEELTRMTRAGITESELARAKKDLLEGRLQARADDAQLTEALLTLADQGEGWADAARRDAAIQSATVDQVTRAWRKRVNLDGFVVSTVGDFKDMP</sequence>
<dbReference type="Pfam" id="PF05193">
    <property type="entry name" value="Peptidase_M16_C"/>
    <property type="match status" value="2"/>
</dbReference>
<name>A0A246JLG2_9BURK</name>
<dbReference type="Pfam" id="PF00675">
    <property type="entry name" value="Peptidase_M16"/>
    <property type="match status" value="1"/>
</dbReference>
<feature type="region of interest" description="Disordered" evidence="4">
    <location>
        <begin position="83"/>
        <end position="110"/>
    </location>
</feature>
<proteinExistence type="inferred from homology"/>
<dbReference type="AlphaFoldDB" id="A0A246JLG2"/>
<feature type="region of interest" description="Disordered" evidence="4">
    <location>
        <begin position="138"/>
        <end position="165"/>
    </location>
</feature>
<dbReference type="InterPro" id="IPR050361">
    <property type="entry name" value="MPP/UQCRC_Complex"/>
</dbReference>
<comment type="cofactor">
    <cofactor evidence="1">
        <name>Zn(2+)</name>
        <dbReference type="ChEBI" id="CHEBI:29105"/>
    </cofactor>
</comment>
<gene>
    <name evidence="7" type="ORF">CDN99_02955</name>
</gene>
<comment type="caution">
    <text evidence="7">The sequence shown here is derived from an EMBL/GenBank/DDBJ whole genome shotgun (WGS) entry which is preliminary data.</text>
</comment>
<dbReference type="GO" id="GO:0004222">
    <property type="term" value="F:metalloendopeptidase activity"/>
    <property type="evidence" value="ECO:0007669"/>
    <property type="project" value="InterPro"/>
</dbReference>
<dbReference type="PANTHER" id="PTHR11851:SF49">
    <property type="entry name" value="MITOCHONDRIAL-PROCESSING PEPTIDASE SUBUNIT ALPHA"/>
    <property type="match status" value="1"/>
</dbReference>
<dbReference type="GO" id="GO:0046872">
    <property type="term" value="F:metal ion binding"/>
    <property type="evidence" value="ECO:0007669"/>
    <property type="project" value="InterPro"/>
</dbReference>
<dbReference type="InterPro" id="IPR011765">
    <property type="entry name" value="Pept_M16_N"/>
</dbReference>
<dbReference type="PANTHER" id="PTHR11851">
    <property type="entry name" value="METALLOPROTEASE"/>
    <property type="match status" value="1"/>
</dbReference>
<evidence type="ECO:0008006" key="9">
    <source>
        <dbReference type="Google" id="ProtNLM"/>
    </source>
</evidence>
<evidence type="ECO:0000259" key="6">
    <source>
        <dbReference type="Pfam" id="PF05193"/>
    </source>
</evidence>
<evidence type="ECO:0000259" key="5">
    <source>
        <dbReference type="Pfam" id="PF00675"/>
    </source>
</evidence>
<protein>
    <recommendedName>
        <fullName evidence="9">Peptidase M16</fullName>
    </recommendedName>
</protein>
<dbReference type="Gene3D" id="3.30.830.10">
    <property type="entry name" value="Metalloenzyme, LuxS/M16 peptidase-like"/>
    <property type="match status" value="4"/>
</dbReference>
<dbReference type="Proteomes" id="UP000197468">
    <property type="component" value="Unassembled WGS sequence"/>
</dbReference>
<organism evidence="7 8">
    <name type="scientific">Roseateles aquatilis</name>
    <dbReference type="NCBI Taxonomy" id="431061"/>
    <lineage>
        <taxon>Bacteria</taxon>
        <taxon>Pseudomonadati</taxon>
        <taxon>Pseudomonadota</taxon>
        <taxon>Betaproteobacteria</taxon>
        <taxon>Burkholderiales</taxon>
        <taxon>Sphaerotilaceae</taxon>
        <taxon>Roseateles</taxon>
    </lineage>
</organism>
<dbReference type="InterPro" id="IPR007863">
    <property type="entry name" value="Peptidase_M16_C"/>
</dbReference>
<dbReference type="InterPro" id="IPR001431">
    <property type="entry name" value="Pept_M16_Zn_BS"/>
</dbReference>
<evidence type="ECO:0000256" key="4">
    <source>
        <dbReference type="SAM" id="MobiDB-lite"/>
    </source>
</evidence>
<feature type="domain" description="Peptidase M16 C-terminal" evidence="6">
    <location>
        <begin position="803"/>
        <end position="981"/>
    </location>
</feature>
<dbReference type="EMBL" id="NIOF01000001">
    <property type="protein sequence ID" value="OWQ93447.1"/>
    <property type="molecule type" value="Genomic_DNA"/>
</dbReference>
<feature type="domain" description="Peptidase M16 N-terminal" evidence="5">
    <location>
        <begin position="197"/>
        <end position="339"/>
    </location>
</feature>